<dbReference type="VEuPathDB" id="VectorBase:AALFPA_068989"/>
<keyword evidence="3 6" id="KW-1133">Transmembrane helix</keyword>
<dbReference type="PROSITE" id="PS51225">
    <property type="entry name" value="MARVEL"/>
    <property type="match status" value="1"/>
</dbReference>
<sequence>MSHSVVITRTTTTTTSTSHLVLNTGYLKTTAGLLKLAQLIIGAVNVGIVAWYMRRNHSVYASGNPELFFLLMAVAFLIGTFCLLVSCLVSLSTGGIISKTIYELVYHAIAFILILTSSIILLSDVTSGRYYSSLKDAYMIASILGIINAALYLFSTILAPEILPRNLSA</sequence>
<dbReference type="VEuPathDB" id="VectorBase:AALF015602"/>
<organism evidence="8">
    <name type="scientific">Aedes albopictus</name>
    <name type="common">Asian tiger mosquito</name>
    <name type="synonym">Stegomyia albopicta</name>
    <dbReference type="NCBI Taxonomy" id="7160"/>
    <lineage>
        <taxon>Eukaryota</taxon>
        <taxon>Metazoa</taxon>
        <taxon>Ecdysozoa</taxon>
        <taxon>Arthropoda</taxon>
        <taxon>Hexapoda</taxon>
        <taxon>Insecta</taxon>
        <taxon>Pterygota</taxon>
        <taxon>Neoptera</taxon>
        <taxon>Endopterygota</taxon>
        <taxon>Diptera</taxon>
        <taxon>Nematocera</taxon>
        <taxon>Culicoidea</taxon>
        <taxon>Culicidae</taxon>
        <taxon>Culicinae</taxon>
        <taxon>Aedini</taxon>
        <taxon>Aedes</taxon>
        <taxon>Stegomyia</taxon>
    </lineage>
</organism>
<feature type="transmembrane region" description="Helical" evidence="6">
    <location>
        <begin position="36"/>
        <end position="55"/>
    </location>
</feature>
<keyword evidence="4 5" id="KW-0472">Membrane</keyword>
<feature type="transmembrane region" description="Helical" evidence="6">
    <location>
        <begin position="137"/>
        <end position="159"/>
    </location>
</feature>
<dbReference type="Pfam" id="PF01284">
    <property type="entry name" value="MARVEL"/>
    <property type="match status" value="1"/>
</dbReference>
<comment type="subcellular location">
    <subcellularLocation>
        <location evidence="1">Membrane</location>
        <topology evidence="1">Multi-pass membrane protein</topology>
    </subcellularLocation>
</comment>
<keyword evidence="2 5" id="KW-0812">Transmembrane</keyword>
<name>A0A023EHW6_AEDAL</name>
<dbReference type="EMBL" id="GAPW01005127">
    <property type="protein sequence ID" value="JAC08471.1"/>
    <property type="molecule type" value="mRNA"/>
</dbReference>
<dbReference type="InterPro" id="IPR008253">
    <property type="entry name" value="Marvel"/>
</dbReference>
<evidence type="ECO:0000259" key="7">
    <source>
        <dbReference type="PROSITE" id="PS51225"/>
    </source>
</evidence>
<dbReference type="PANTHER" id="PTHR22776:SF92">
    <property type="entry name" value="LD04844P"/>
    <property type="match status" value="1"/>
</dbReference>
<evidence type="ECO:0000256" key="2">
    <source>
        <dbReference type="ARBA" id="ARBA00022692"/>
    </source>
</evidence>
<evidence type="ECO:0000256" key="5">
    <source>
        <dbReference type="PROSITE-ProRule" id="PRU00581"/>
    </source>
</evidence>
<evidence type="ECO:0000256" key="4">
    <source>
        <dbReference type="ARBA" id="ARBA00023136"/>
    </source>
</evidence>
<evidence type="ECO:0000313" key="8">
    <source>
        <dbReference type="EMBL" id="JAC08471.1"/>
    </source>
</evidence>
<protein>
    <submittedName>
        <fullName evidence="8">Putative members of chemokine-like factor super family</fullName>
    </submittedName>
</protein>
<evidence type="ECO:0000256" key="1">
    <source>
        <dbReference type="ARBA" id="ARBA00004141"/>
    </source>
</evidence>
<feature type="transmembrane region" description="Helical" evidence="6">
    <location>
        <begin position="104"/>
        <end position="125"/>
    </location>
</feature>
<reference evidence="8" key="1">
    <citation type="journal article" date="2014" name="PLoS Negl. Trop. Dis.">
        <title>Identification and characterization of seminal fluid proteins in the Asian tiger mosquito, Aedes albopictus.</title>
        <authorList>
            <person name="Boes K.E."/>
            <person name="Ribeiro J.M."/>
            <person name="Wong A."/>
            <person name="Harrington L.C."/>
            <person name="Wolfner M.F."/>
            <person name="Sirot L.K."/>
        </authorList>
    </citation>
    <scope>NUCLEOTIDE SEQUENCE</scope>
    <source>
        <tissue evidence="8">Reproductive organs</tissue>
    </source>
</reference>
<feature type="transmembrane region" description="Helical" evidence="6">
    <location>
        <begin position="67"/>
        <end position="92"/>
    </location>
</feature>
<evidence type="ECO:0000256" key="3">
    <source>
        <dbReference type="ARBA" id="ARBA00022989"/>
    </source>
</evidence>
<dbReference type="GO" id="GO:0016020">
    <property type="term" value="C:membrane"/>
    <property type="evidence" value="ECO:0007669"/>
    <property type="project" value="UniProtKB-SubCell"/>
</dbReference>
<feature type="domain" description="MARVEL" evidence="7">
    <location>
        <begin position="26"/>
        <end position="164"/>
    </location>
</feature>
<accession>A0A023EHW6</accession>
<dbReference type="AlphaFoldDB" id="A0A023EHW6"/>
<dbReference type="VEuPathDB" id="VectorBase:AALC636_005927"/>
<dbReference type="InterPro" id="IPR050578">
    <property type="entry name" value="MARVEL-CKLF_proteins"/>
</dbReference>
<proteinExistence type="evidence at transcript level"/>
<evidence type="ECO:0000256" key="6">
    <source>
        <dbReference type="SAM" id="Phobius"/>
    </source>
</evidence>
<dbReference type="PANTHER" id="PTHR22776">
    <property type="entry name" value="MARVEL-CONTAINING POTENTIAL LIPID RAFT-ASSOCIATED PROTEIN"/>
    <property type="match status" value="1"/>
</dbReference>